<evidence type="ECO:0000256" key="2">
    <source>
        <dbReference type="ARBA" id="ARBA00022777"/>
    </source>
</evidence>
<dbReference type="GO" id="GO:0033785">
    <property type="term" value="F:heptose 7-phosphate kinase activity"/>
    <property type="evidence" value="ECO:0007669"/>
    <property type="project" value="TreeGrafter"/>
</dbReference>
<keyword evidence="2 4" id="KW-0418">Kinase</keyword>
<dbReference type="InterPro" id="IPR011611">
    <property type="entry name" value="PfkB_dom"/>
</dbReference>
<accession>A0A7V1LN12</accession>
<evidence type="ECO:0000259" key="3">
    <source>
        <dbReference type="Pfam" id="PF00294"/>
    </source>
</evidence>
<dbReference type="GO" id="GO:0033786">
    <property type="term" value="F:heptose-1-phosphate adenylyltransferase activity"/>
    <property type="evidence" value="ECO:0007669"/>
    <property type="project" value="TreeGrafter"/>
</dbReference>
<comment type="caution">
    <text evidence="4">The sequence shown here is derived from an EMBL/GenBank/DDBJ whole genome shotgun (WGS) entry which is preliminary data.</text>
</comment>
<evidence type="ECO:0000256" key="1">
    <source>
        <dbReference type="ARBA" id="ARBA00022679"/>
    </source>
</evidence>
<name>A0A7V1LN12_CALAY</name>
<dbReference type="SUPFAM" id="SSF53613">
    <property type="entry name" value="Ribokinase-like"/>
    <property type="match status" value="1"/>
</dbReference>
<dbReference type="Proteomes" id="UP000886005">
    <property type="component" value="Unassembled WGS sequence"/>
</dbReference>
<keyword evidence="1" id="KW-0808">Transferase</keyword>
<dbReference type="PROSITE" id="PS00583">
    <property type="entry name" value="PFKB_KINASES_1"/>
    <property type="match status" value="1"/>
</dbReference>
<dbReference type="Pfam" id="PF00294">
    <property type="entry name" value="PfkB"/>
    <property type="match status" value="1"/>
</dbReference>
<dbReference type="GO" id="GO:0005829">
    <property type="term" value="C:cytosol"/>
    <property type="evidence" value="ECO:0007669"/>
    <property type="project" value="TreeGrafter"/>
</dbReference>
<dbReference type="AlphaFoldDB" id="A0A7V1LN12"/>
<proteinExistence type="predicted"/>
<dbReference type="InterPro" id="IPR011913">
    <property type="entry name" value="RfaE_dom_I"/>
</dbReference>
<dbReference type="InterPro" id="IPR002173">
    <property type="entry name" value="Carboh/pur_kinase_PfkB_CS"/>
</dbReference>
<dbReference type="NCBIfam" id="TIGR02198">
    <property type="entry name" value="rfaE_dom_I"/>
    <property type="match status" value="1"/>
</dbReference>
<evidence type="ECO:0000313" key="4">
    <source>
        <dbReference type="EMBL" id="HED10983.1"/>
    </source>
</evidence>
<dbReference type="CDD" id="cd01172">
    <property type="entry name" value="RfaE_like"/>
    <property type="match status" value="1"/>
</dbReference>
<dbReference type="EMBL" id="DRLD01000273">
    <property type="protein sequence ID" value="HED10983.1"/>
    <property type="molecule type" value="Genomic_DNA"/>
</dbReference>
<gene>
    <name evidence="4" type="primary">rfaE1</name>
    <name evidence="4" type="ORF">ENJ10_09865</name>
</gene>
<dbReference type="InterPro" id="IPR029056">
    <property type="entry name" value="Ribokinase-like"/>
</dbReference>
<reference evidence="4" key="1">
    <citation type="journal article" date="2020" name="mSystems">
        <title>Genome- and Community-Level Interaction Insights into Carbon Utilization and Element Cycling Functions of Hydrothermarchaeota in Hydrothermal Sediment.</title>
        <authorList>
            <person name="Zhou Z."/>
            <person name="Liu Y."/>
            <person name="Xu W."/>
            <person name="Pan J."/>
            <person name="Luo Z.H."/>
            <person name="Li M."/>
        </authorList>
    </citation>
    <scope>NUCLEOTIDE SEQUENCE [LARGE SCALE GENOMIC DNA]</scope>
    <source>
        <strain evidence="4">HyVt-456</strain>
    </source>
</reference>
<sequence length="356" mass="38698">MWLNTMAFSYKWIAGPGRGRRLPLNFQGFPVQLNKQRIHQILEQAAGKHIVVLGDIMIDQYLSGAVKRISPEAPVPIVEIKEETVRLGGAANVALNVLSLGCKVTLVGLIGNDRMGQTCEMLFEKRGIHPGGLVRSAGRPTTVKTRVIGDNQHLVRVDKEVTTTADAQERAALKEALSKCLESADALILEDYNKGVLSPETIRFAIEEGRKHNIPVMVDPKFNYFMDYRHVTVFKPNIIETAQALALELPNEDEAVEKAGLELLQKLDAESVLITRGDRGLSLFEKDGSMLHIPTRARQVADVSGAGDTVIATLTVAGCGLANKREAALLANMAAGLVVGRIGIVPVSAEELKEIN</sequence>
<protein>
    <submittedName>
        <fullName evidence="4">D-glycero-beta-D-manno-heptose-7-phosphate kinase</fullName>
    </submittedName>
</protein>
<dbReference type="PANTHER" id="PTHR46969:SF1">
    <property type="entry name" value="BIFUNCTIONAL PROTEIN HLDE"/>
    <property type="match status" value="1"/>
</dbReference>
<dbReference type="Gene3D" id="3.40.1190.20">
    <property type="match status" value="1"/>
</dbReference>
<dbReference type="PANTHER" id="PTHR46969">
    <property type="entry name" value="BIFUNCTIONAL PROTEIN HLDE"/>
    <property type="match status" value="1"/>
</dbReference>
<feature type="domain" description="Carbohydrate kinase PfkB" evidence="3">
    <location>
        <begin position="49"/>
        <end position="343"/>
    </location>
</feature>
<organism evidence="4">
    <name type="scientific">Caldithrix abyssi</name>
    <dbReference type="NCBI Taxonomy" id="187145"/>
    <lineage>
        <taxon>Bacteria</taxon>
        <taxon>Pseudomonadati</taxon>
        <taxon>Calditrichota</taxon>
        <taxon>Calditrichia</taxon>
        <taxon>Calditrichales</taxon>
        <taxon>Calditrichaceae</taxon>
        <taxon>Caldithrix</taxon>
    </lineage>
</organism>
<dbReference type="GO" id="GO:0016773">
    <property type="term" value="F:phosphotransferase activity, alcohol group as acceptor"/>
    <property type="evidence" value="ECO:0007669"/>
    <property type="project" value="InterPro"/>
</dbReference>